<dbReference type="PROSITE" id="PS51387">
    <property type="entry name" value="FAD_PCMH"/>
    <property type="match status" value="1"/>
</dbReference>
<feature type="signal peptide" evidence="6">
    <location>
        <begin position="1"/>
        <end position="19"/>
    </location>
</feature>
<proteinExistence type="inferred from homology"/>
<dbReference type="GO" id="GO:0071949">
    <property type="term" value="F:FAD binding"/>
    <property type="evidence" value="ECO:0007669"/>
    <property type="project" value="InterPro"/>
</dbReference>
<dbReference type="Gene3D" id="3.30.465.10">
    <property type="match status" value="1"/>
</dbReference>
<keyword evidence="3" id="KW-0285">Flavoprotein</keyword>
<dbReference type="OrthoDB" id="9983560at2759"/>
<dbReference type="EMBL" id="AP024448">
    <property type="protein sequence ID" value="BCS28292.1"/>
    <property type="molecule type" value="Genomic_DNA"/>
</dbReference>
<comment type="similarity">
    <text evidence="2">Belongs to the oxygen-dependent FAD-linked oxidoreductase family.</text>
</comment>
<feature type="domain" description="FAD-binding PCMH-type" evidence="7">
    <location>
        <begin position="117"/>
        <end position="297"/>
    </location>
</feature>
<dbReference type="AlphaFoldDB" id="A0A7R7XVQ3"/>
<name>A0A7R7XVQ3_9EURO</name>
<dbReference type="InterPro" id="IPR016166">
    <property type="entry name" value="FAD-bd_PCMH"/>
</dbReference>
<dbReference type="RefSeq" id="XP_041560478.1">
    <property type="nucleotide sequence ID" value="XM_041694672.1"/>
</dbReference>
<evidence type="ECO:0000256" key="4">
    <source>
        <dbReference type="ARBA" id="ARBA00022827"/>
    </source>
</evidence>
<reference evidence="8" key="2">
    <citation type="submission" date="2021-02" db="EMBL/GenBank/DDBJ databases">
        <title>Aspergillus puulaauensis MK2 genome sequence.</title>
        <authorList>
            <person name="Futagami T."/>
            <person name="Mori K."/>
            <person name="Kadooka C."/>
            <person name="Tanaka T."/>
        </authorList>
    </citation>
    <scope>NUCLEOTIDE SEQUENCE</scope>
    <source>
        <strain evidence="8">MK2</strain>
    </source>
</reference>
<dbReference type="InterPro" id="IPR036318">
    <property type="entry name" value="FAD-bd_PCMH-like_sf"/>
</dbReference>
<dbReference type="GO" id="GO:0016491">
    <property type="term" value="F:oxidoreductase activity"/>
    <property type="evidence" value="ECO:0007669"/>
    <property type="project" value="UniProtKB-KW"/>
</dbReference>
<keyword evidence="5" id="KW-0560">Oxidoreductase</keyword>
<protein>
    <recommendedName>
        <fullName evidence="7">FAD-binding PCMH-type domain-containing protein</fullName>
    </recommendedName>
</protein>
<keyword evidence="4" id="KW-0274">FAD</keyword>
<dbReference type="Proteomes" id="UP000654913">
    <property type="component" value="Chromosome 6"/>
</dbReference>
<sequence length="348" mass="37121">MWRHLLTSLAFLAATSVGAVSNCKSSPQDSTWPAPEEWKSLNDSINGSLIKTAPAASSCYPGNPFGSTQNCTDVTDHWSYAAYHAAWPESVDYSMFTNHSCLPPSTDGYVKARGCSIGALPQYIVNATTEDQIATAMKWASSRNIRIVVKGTGHDMNGRSTGAYSLSIWTHNLNHFKHNPHWRIPGTNSTADVAVLGSGNNWGSAYTAVHNIHRTLVGGEDATVGLGGLIQNGGHGLLSSTYGLASDNVYQATVITTDGRRLIANDVQNQDLFWAIRGAGGGQFGVVTEFVLRTHPVPNNVVTAGLSFYASERSNASDATWDTLAEAASRIPDLMDTGLKGTFIALTG</sequence>
<evidence type="ECO:0000256" key="2">
    <source>
        <dbReference type="ARBA" id="ARBA00005466"/>
    </source>
</evidence>
<accession>A0A7R7XVQ3</accession>
<dbReference type="GeneID" id="64978289"/>
<evidence type="ECO:0000256" key="6">
    <source>
        <dbReference type="SAM" id="SignalP"/>
    </source>
</evidence>
<evidence type="ECO:0000313" key="8">
    <source>
        <dbReference type="EMBL" id="BCS28292.1"/>
    </source>
</evidence>
<dbReference type="InterPro" id="IPR006094">
    <property type="entry name" value="Oxid_FAD_bind_N"/>
</dbReference>
<dbReference type="PANTHER" id="PTHR42973:SF39">
    <property type="entry name" value="FAD-BINDING PCMH-TYPE DOMAIN-CONTAINING PROTEIN"/>
    <property type="match status" value="1"/>
</dbReference>
<gene>
    <name evidence="8" type="ORF">APUU_61340A</name>
</gene>
<evidence type="ECO:0000256" key="1">
    <source>
        <dbReference type="ARBA" id="ARBA00001974"/>
    </source>
</evidence>
<evidence type="ECO:0000256" key="5">
    <source>
        <dbReference type="ARBA" id="ARBA00023002"/>
    </source>
</evidence>
<organism evidence="8 9">
    <name type="scientific">Aspergillus puulaauensis</name>
    <dbReference type="NCBI Taxonomy" id="1220207"/>
    <lineage>
        <taxon>Eukaryota</taxon>
        <taxon>Fungi</taxon>
        <taxon>Dikarya</taxon>
        <taxon>Ascomycota</taxon>
        <taxon>Pezizomycotina</taxon>
        <taxon>Eurotiomycetes</taxon>
        <taxon>Eurotiomycetidae</taxon>
        <taxon>Eurotiales</taxon>
        <taxon>Aspergillaceae</taxon>
        <taxon>Aspergillus</taxon>
    </lineage>
</organism>
<keyword evidence="9" id="KW-1185">Reference proteome</keyword>
<dbReference type="SUPFAM" id="SSF56176">
    <property type="entry name" value="FAD-binding/transporter-associated domain-like"/>
    <property type="match status" value="1"/>
</dbReference>
<evidence type="ECO:0000259" key="7">
    <source>
        <dbReference type="PROSITE" id="PS51387"/>
    </source>
</evidence>
<dbReference type="Pfam" id="PF01565">
    <property type="entry name" value="FAD_binding_4"/>
    <property type="match status" value="1"/>
</dbReference>
<dbReference type="PANTHER" id="PTHR42973">
    <property type="entry name" value="BINDING OXIDOREDUCTASE, PUTATIVE (AFU_ORTHOLOGUE AFUA_1G17690)-RELATED"/>
    <property type="match status" value="1"/>
</dbReference>
<feature type="chain" id="PRO_5030606582" description="FAD-binding PCMH-type domain-containing protein" evidence="6">
    <location>
        <begin position="20"/>
        <end position="348"/>
    </location>
</feature>
<dbReference type="KEGG" id="apuu:APUU_61340A"/>
<evidence type="ECO:0000256" key="3">
    <source>
        <dbReference type="ARBA" id="ARBA00022630"/>
    </source>
</evidence>
<comment type="cofactor">
    <cofactor evidence="1">
        <name>FAD</name>
        <dbReference type="ChEBI" id="CHEBI:57692"/>
    </cofactor>
</comment>
<dbReference type="InterPro" id="IPR016169">
    <property type="entry name" value="FAD-bd_PCMH_sub2"/>
</dbReference>
<keyword evidence="6" id="KW-0732">Signal</keyword>
<evidence type="ECO:0000313" key="9">
    <source>
        <dbReference type="Proteomes" id="UP000654913"/>
    </source>
</evidence>
<reference evidence="8" key="1">
    <citation type="submission" date="2021-01" db="EMBL/GenBank/DDBJ databases">
        <authorList>
            <consortium name="Aspergillus puulaauensis MK2 genome sequencing consortium"/>
            <person name="Kazuki M."/>
            <person name="Futagami T."/>
        </authorList>
    </citation>
    <scope>NUCLEOTIDE SEQUENCE</scope>
    <source>
        <strain evidence="8">MK2</strain>
    </source>
</reference>
<dbReference type="InterPro" id="IPR050416">
    <property type="entry name" value="FAD-linked_Oxidoreductase"/>
</dbReference>